<evidence type="ECO:0000256" key="3">
    <source>
        <dbReference type="ARBA" id="ARBA00022729"/>
    </source>
</evidence>
<evidence type="ECO:0000313" key="8">
    <source>
        <dbReference type="EMBL" id="TLQ39931.1"/>
    </source>
</evidence>
<gene>
    <name evidence="8" type="ORF">FEZ33_09820</name>
</gene>
<reference evidence="8 9" key="1">
    <citation type="submission" date="2019-05" db="EMBL/GenBank/DDBJ databases">
        <title>The metagenome of a microbial culture collection derived from dairy environment covers the genomic content of the human microbiome.</title>
        <authorList>
            <person name="Roder T."/>
            <person name="Wuthrich D."/>
            <person name="Sattari Z."/>
            <person name="Von Ah U."/>
            <person name="Bar C."/>
            <person name="Ronchi F."/>
            <person name="Macpherson A.J."/>
            <person name="Ganal-Vonarburg S.C."/>
            <person name="Bruggmann R."/>
            <person name="Vergeres G."/>
        </authorList>
    </citation>
    <scope>NUCLEOTIDE SEQUENCE [LARGE SCALE GENOMIC DNA]</scope>
    <source>
        <strain evidence="8 9">FAM 24227</strain>
    </source>
</reference>
<name>A0A5R9DV96_9LACT</name>
<dbReference type="OrthoDB" id="9812878at2"/>
<dbReference type="PANTHER" id="PTHR30429:SF1">
    <property type="entry name" value="D-METHIONINE-BINDING LIPOPROTEIN METQ-RELATED"/>
    <property type="match status" value="1"/>
</dbReference>
<evidence type="ECO:0000256" key="4">
    <source>
        <dbReference type="ARBA" id="ARBA00023136"/>
    </source>
</evidence>
<accession>A0A5R9DV96</accession>
<dbReference type="SUPFAM" id="SSF53850">
    <property type="entry name" value="Periplasmic binding protein-like II"/>
    <property type="match status" value="1"/>
</dbReference>
<evidence type="ECO:0000256" key="1">
    <source>
        <dbReference type="ARBA" id="ARBA00004635"/>
    </source>
</evidence>
<evidence type="ECO:0000256" key="7">
    <source>
        <dbReference type="SAM" id="SignalP"/>
    </source>
</evidence>
<dbReference type="EMBL" id="VBSP01000043">
    <property type="protein sequence ID" value="TLQ39931.1"/>
    <property type="molecule type" value="Genomic_DNA"/>
</dbReference>
<comment type="caution">
    <text evidence="8">The sequence shown here is derived from an EMBL/GenBank/DDBJ whole genome shotgun (WGS) entry which is preliminary data.</text>
</comment>
<comment type="similarity">
    <text evidence="2">Belongs to the NlpA lipoprotein family.</text>
</comment>
<protein>
    <recommendedName>
        <fullName evidence="10">Lipoprotein</fullName>
    </recommendedName>
</protein>
<evidence type="ECO:0000313" key="9">
    <source>
        <dbReference type="Proteomes" id="UP000306420"/>
    </source>
</evidence>
<keyword evidence="3 7" id="KW-0732">Signal</keyword>
<dbReference type="RefSeq" id="WP_138405212.1">
    <property type="nucleotide sequence ID" value="NZ_VBSP01000043.1"/>
</dbReference>
<dbReference type="AlphaFoldDB" id="A0A5R9DV96"/>
<keyword evidence="4" id="KW-0472">Membrane</keyword>
<dbReference type="InterPro" id="IPR004872">
    <property type="entry name" value="Lipoprotein_NlpA"/>
</dbReference>
<feature type="chain" id="PRO_5024412673" description="Lipoprotein" evidence="7">
    <location>
        <begin position="26"/>
        <end position="276"/>
    </location>
</feature>
<dbReference type="GO" id="GO:0016020">
    <property type="term" value="C:membrane"/>
    <property type="evidence" value="ECO:0007669"/>
    <property type="project" value="UniProtKB-SubCell"/>
</dbReference>
<keyword evidence="6" id="KW-0449">Lipoprotein</keyword>
<dbReference type="Gene3D" id="3.40.190.10">
    <property type="entry name" value="Periplasmic binding protein-like II"/>
    <property type="match status" value="2"/>
</dbReference>
<evidence type="ECO:0000256" key="2">
    <source>
        <dbReference type="ARBA" id="ARBA00008973"/>
    </source>
</evidence>
<evidence type="ECO:0000256" key="6">
    <source>
        <dbReference type="ARBA" id="ARBA00023288"/>
    </source>
</evidence>
<dbReference type="Proteomes" id="UP000306420">
    <property type="component" value="Unassembled WGS sequence"/>
</dbReference>
<comment type="subcellular location">
    <subcellularLocation>
        <location evidence="1">Membrane</location>
        <topology evidence="1">Lipid-anchor</topology>
    </subcellularLocation>
</comment>
<sequence>MKKIIKKVLFLLVVFAALLPSLTQAQTIVKVAVVGDSNDPIWEIVQENLGDEIQIELVSFSDGVYANRALSDGDLDLTAFQHNAFLEQETADKGYEFEVIADTYLSPMNVFSENISDLSELQDGDTILIPNNVTNRGRALKVLESAGVIKLDPDKGHLPEVIDIIENPLNLDIVETDPAIIPQALPDAAAGITNSDLAIDFGIDPVQDAIFAIEIDPEEEALQPYINIIVARAEDKDNEVYQQIVEAYQQPNVADYISEHFGNSIIPVFEGASAEG</sequence>
<proteinExistence type="inferred from homology"/>
<evidence type="ECO:0000256" key="5">
    <source>
        <dbReference type="ARBA" id="ARBA00023139"/>
    </source>
</evidence>
<keyword evidence="5" id="KW-0564">Palmitate</keyword>
<evidence type="ECO:0008006" key="10">
    <source>
        <dbReference type="Google" id="ProtNLM"/>
    </source>
</evidence>
<organism evidence="8 9">
    <name type="scientific">Ruoffia tabacinasalis</name>
    <dbReference type="NCBI Taxonomy" id="87458"/>
    <lineage>
        <taxon>Bacteria</taxon>
        <taxon>Bacillati</taxon>
        <taxon>Bacillota</taxon>
        <taxon>Bacilli</taxon>
        <taxon>Lactobacillales</taxon>
        <taxon>Aerococcaceae</taxon>
        <taxon>Ruoffia</taxon>
    </lineage>
</organism>
<feature type="signal peptide" evidence="7">
    <location>
        <begin position="1"/>
        <end position="25"/>
    </location>
</feature>
<dbReference type="Pfam" id="PF03180">
    <property type="entry name" value="Lipoprotein_9"/>
    <property type="match status" value="1"/>
</dbReference>
<dbReference type="PANTHER" id="PTHR30429">
    <property type="entry name" value="D-METHIONINE-BINDING LIPOPROTEIN METQ"/>
    <property type="match status" value="1"/>
</dbReference>